<feature type="compositionally biased region" description="Pro residues" evidence="1">
    <location>
        <begin position="88"/>
        <end position="99"/>
    </location>
</feature>
<evidence type="ECO:0000313" key="3">
    <source>
        <dbReference type="Proteomes" id="UP000544107"/>
    </source>
</evidence>
<gene>
    <name evidence="2" type="ORF">GGQ71_000703</name>
</gene>
<proteinExistence type="predicted"/>
<reference evidence="2 3" key="1">
    <citation type="submission" date="2020-08" db="EMBL/GenBank/DDBJ databases">
        <title>Genomic Encyclopedia of Type Strains, Phase IV (KMG-IV): sequencing the most valuable type-strain genomes for metagenomic binning, comparative biology and taxonomic classification.</title>
        <authorList>
            <person name="Goeker M."/>
        </authorList>
    </citation>
    <scope>NUCLEOTIDE SEQUENCE [LARGE SCALE GENOMIC DNA]</scope>
    <source>
        <strain evidence="2 3">DSM 100021</strain>
    </source>
</reference>
<dbReference type="EMBL" id="JACIED010000001">
    <property type="protein sequence ID" value="MBB4006467.1"/>
    <property type="molecule type" value="Genomic_DNA"/>
</dbReference>
<evidence type="ECO:0000313" key="2">
    <source>
        <dbReference type="EMBL" id="MBB4006467.1"/>
    </source>
</evidence>
<organism evidence="2 3">
    <name type="scientific">Allorhizobium taibaishanense</name>
    <dbReference type="NCBI Taxonomy" id="887144"/>
    <lineage>
        <taxon>Bacteria</taxon>
        <taxon>Pseudomonadati</taxon>
        <taxon>Pseudomonadota</taxon>
        <taxon>Alphaproteobacteria</taxon>
        <taxon>Hyphomicrobiales</taxon>
        <taxon>Rhizobiaceae</taxon>
        <taxon>Rhizobium/Agrobacterium group</taxon>
        <taxon>Allorhizobium</taxon>
    </lineage>
</organism>
<feature type="region of interest" description="Disordered" evidence="1">
    <location>
        <begin position="45"/>
        <end position="114"/>
    </location>
</feature>
<dbReference type="RefSeq" id="WP_139310705.1">
    <property type="nucleotide sequence ID" value="NZ_JACIED010000001.1"/>
</dbReference>
<accession>A0A7W6MST2</accession>
<feature type="region of interest" description="Disordered" evidence="1">
    <location>
        <begin position="136"/>
        <end position="156"/>
    </location>
</feature>
<dbReference type="Proteomes" id="UP000544107">
    <property type="component" value="Unassembled WGS sequence"/>
</dbReference>
<feature type="compositionally biased region" description="Low complexity" evidence="1">
    <location>
        <begin position="66"/>
        <end position="87"/>
    </location>
</feature>
<protein>
    <submittedName>
        <fullName evidence="2">Uncharacterized protein</fullName>
    </submittedName>
</protein>
<dbReference type="AlphaFoldDB" id="A0A7W6MST2"/>
<feature type="compositionally biased region" description="Low complexity" evidence="1">
    <location>
        <begin position="100"/>
        <end position="114"/>
    </location>
</feature>
<sequence>MEPESQPQGAVELSSLWKAALYGATMCTALAIMPLIVTTEPSQPLLEPVSTAPQTESDAKTAMSKPTPATSSQQTQTAQDQTASTPSAPTPATPSPLPQQQPSAASSPSLSPNAVAPAAIAPEHEPAAAALSSEIAEADQHCKDGQQSQAPLVPPPPRPAIILGFLTPAQSEHSVEITQAKTNVLIDPAYRDNLRASVHPVNAPKDAKTIAIIPKGMNVHMGDQVAIVGWHASPTLACRYVPNSVVVR</sequence>
<name>A0A7W6MST2_9HYPH</name>
<evidence type="ECO:0000256" key="1">
    <source>
        <dbReference type="SAM" id="MobiDB-lite"/>
    </source>
</evidence>
<comment type="caution">
    <text evidence="2">The sequence shown here is derived from an EMBL/GenBank/DDBJ whole genome shotgun (WGS) entry which is preliminary data.</text>
</comment>